<dbReference type="InterPro" id="IPR039420">
    <property type="entry name" value="WalR-like"/>
</dbReference>
<dbReference type="Pfam" id="PF00072">
    <property type="entry name" value="Response_reg"/>
    <property type="match status" value="1"/>
</dbReference>
<evidence type="ECO:0000256" key="2">
    <source>
        <dbReference type="PROSITE-ProRule" id="PRU00169"/>
    </source>
</evidence>
<name>A0ABW5D603_9BACT</name>
<evidence type="ECO:0000313" key="4">
    <source>
        <dbReference type="EMBL" id="MFD2256517.1"/>
    </source>
</evidence>
<dbReference type="Pfam" id="PF04397">
    <property type="entry name" value="LytTR"/>
    <property type="match status" value="1"/>
</dbReference>
<proteinExistence type="predicted"/>
<dbReference type="SMART" id="SM00850">
    <property type="entry name" value="LytTR"/>
    <property type="match status" value="1"/>
</dbReference>
<dbReference type="PANTHER" id="PTHR48111">
    <property type="entry name" value="REGULATOR OF RPOS"/>
    <property type="match status" value="1"/>
</dbReference>
<dbReference type="EMBL" id="JBHUIT010000008">
    <property type="protein sequence ID" value="MFD2256517.1"/>
    <property type="molecule type" value="Genomic_DNA"/>
</dbReference>
<feature type="modified residue" description="4-aspartylphosphate" evidence="2">
    <location>
        <position position="57"/>
    </location>
</feature>
<evidence type="ECO:0000256" key="1">
    <source>
        <dbReference type="ARBA" id="ARBA00023125"/>
    </source>
</evidence>
<dbReference type="Proteomes" id="UP001597375">
    <property type="component" value="Unassembled WGS sequence"/>
</dbReference>
<sequence>MTSEIRAIIVDDEPPARKLLKSLLAEFPRIKIVGEAGDVASAVTLYEKEIPELIFLDIQLPRSDGFSLLPKLVGNPEIIFITAFDTHAVRAFEVNALDYLLKPINPERLAKTIERVTQKKRSGEMELSETDKVALRGDSKMQIVPVTAITHIEAEDNYSRVHLENDQLEMVRRTLSVWENILPGSLFTRLDRSLIIQINAVQDVFSESRDQTWITLAGASQRISLGRKASVRLRKAMKERLA</sequence>
<dbReference type="PANTHER" id="PTHR48111:SF69">
    <property type="entry name" value="RESPONSE REGULATOR RECEIVER"/>
    <property type="match status" value="1"/>
</dbReference>
<keyword evidence="5" id="KW-1185">Reference proteome</keyword>
<organism evidence="4 5">
    <name type="scientific">Luteolibacter algae</name>
    <dbReference type="NCBI Taxonomy" id="454151"/>
    <lineage>
        <taxon>Bacteria</taxon>
        <taxon>Pseudomonadati</taxon>
        <taxon>Verrucomicrobiota</taxon>
        <taxon>Verrucomicrobiia</taxon>
        <taxon>Verrucomicrobiales</taxon>
        <taxon>Verrucomicrobiaceae</taxon>
        <taxon>Luteolibacter</taxon>
    </lineage>
</organism>
<dbReference type="InterPro" id="IPR011006">
    <property type="entry name" value="CheY-like_superfamily"/>
</dbReference>
<protein>
    <submittedName>
        <fullName evidence="4">LytR/AlgR family response regulator transcription factor</fullName>
    </submittedName>
</protein>
<accession>A0ABW5D603</accession>
<dbReference type="InterPro" id="IPR001789">
    <property type="entry name" value="Sig_transdc_resp-reg_receiver"/>
</dbReference>
<dbReference type="SUPFAM" id="SSF52172">
    <property type="entry name" value="CheY-like"/>
    <property type="match status" value="1"/>
</dbReference>
<dbReference type="RefSeq" id="WP_386819805.1">
    <property type="nucleotide sequence ID" value="NZ_JBHUIT010000008.1"/>
</dbReference>
<dbReference type="PROSITE" id="PS50110">
    <property type="entry name" value="RESPONSE_REGULATORY"/>
    <property type="match status" value="1"/>
</dbReference>
<evidence type="ECO:0000313" key="5">
    <source>
        <dbReference type="Proteomes" id="UP001597375"/>
    </source>
</evidence>
<dbReference type="Gene3D" id="2.40.50.1020">
    <property type="entry name" value="LytTr DNA-binding domain"/>
    <property type="match status" value="1"/>
</dbReference>
<comment type="caution">
    <text evidence="4">The sequence shown here is derived from an EMBL/GenBank/DDBJ whole genome shotgun (WGS) entry which is preliminary data.</text>
</comment>
<dbReference type="InterPro" id="IPR007492">
    <property type="entry name" value="LytTR_DNA-bd_dom"/>
</dbReference>
<evidence type="ECO:0000259" key="3">
    <source>
        <dbReference type="PROSITE" id="PS50110"/>
    </source>
</evidence>
<keyword evidence="1" id="KW-0238">DNA-binding</keyword>
<reference evidence="5" key="1">
    <citation type="journal article" date="2019" name="Int. J. Syst. Evol. Microbiol.">
        <title>The Global Catalogue of Microorganisms (GCM) 10K type strain sequencing project: providing services to taxonomists for standard genome sequencing and annotation.</title>
        <authorList>
            <consortium name="The Broad Institute Genomics Platform"/>
            <consortium name="The Broad Institute Genome Sequencing Center for Infectious Disease"/>
            <person name="Wu L."/>
            <person name="Ma J."/>
        </authorList>
    </citation>
    <scope>NUCLEOTIDE SEQUENCE [LARGE SCALE GENOMIC DNA]</scope>
    <source>
        <strain evidence="5">CGMCC 4.7106</strain>
    </source>
</reference>
<keyword evidence="2" id="KW-0597">Phosphoprotein</keyword>
<gene>
    <name evidence="4" type="ORF">ACFSSA_07510</name>
</gene>
<dbReference type="SMART" id="SM00448">
    <property type="entry name" value="REC"/>
    <property type="match status" value="1"/>
</dbReference>
<feature type="domain" description="Response regulatory" evidence="3">
    <location>
        <begin position="6"/>
        <end position="117"/>
    </location>
</feature>
<dbReference type="Gene3D" id="3.40.50.2300">
    <property type="match status" value="1"/>
</dbReference>